<accession>A0A5M4B5S6</accession>
<dbReference type="OrthoDB" id="623305at2"/>
<proteinExistence type="predicted"/>
<protein>
    <recommendedName>
        <fullName evidence="3">Lipocalin-like domain-containing protein</fullName>
    </recommendedName>
</protein>
<evidence type="ECO:0008006" key="3">
    <source>
        <dbReference type="Google" id="ProtNLM"/>
    </source>
</evidence>
<dbReference type="AlphaFoldDB" id="A0A5M4B5S6"/>
<sequence>MKKLNHKIRLLLAVICFISCGKDSEANEPFQGVWNLKAIVKTGQVIDVTKPDFPCFKNTKLTVGETNFDLFLSAPNSPTSSDCKEVTESGSWTKRNGKYYITQKGQEIEFPMQFTDNNTTLQFTYGVGADAFDMVFKKEKKSSTNNTGGTNATKPGTGVYAGIWFLGANRYDLAIYLRDDGTYTEGLRKRDWKTRVDGNYTIQGNKLTTTHKSGSKSYYTYMDNYSTMLADGTYFMFKVEFVNQIPPSGYKFQNIAVLDAAGNFSASGVSGYLYFDGKGNFSNDKTAFTQTSGSGIGSGGYSGQKYVGTYTISDGTLTLRYSDGSTTTHSFFYGRPSKKGDDATIVVDGYTYFQKE</sequence>
<name>A0A5M4B5S6_9FLAO</name>
<keyword evidence="2" id="KW-1185">Reference proteome</keyword>
<organism evidence="1 2">
    <name type="scientific">Capnocytophaga felis</name>
    <dbReference type="NCBI Taxonomy" id="2267611"/>
    <lineage>
        <taxon>Bacteria</taxon>
        <taxon>Pseudomonadati</taxon>
        <taxon>Bacteroidota</taxon>
        <taxon>Flavobacteriia</taxon>
        <taxon>Flavobacteriales</taxon>
        <taxon>Flavobacteriaceae</taxon>
        <taxon>Capnocytophaga</taxon>
    </lineage>
</organism>
<reference evidence="2" key="1">
    <citation type="journal article" date="2020" name="Int. J. Syst. Evol. Microbiol.">
        <title>Capnocytophaga felis sp. nov. isolated from the feline oral cavity.</title>
        <authorList>
            <person name="Suzuki M."/>
            <person name="Umeda K."/>
            <person name="Kimura M."/>
            <person name="Imaoka K."/>
            <person name="Morikawa S."/>
            <person name="Maeda K."/>
        </authorList>
    </citation>
    <scope>NUCLEOTIDE SEQUENCE [LARGE SCALE GENOMIC DNA]</scope>
    <source>
        <strain evidence="2">KC07070</strain>
    </source>
</reference>
<evidence type="ECO:0000313" key="1">
    <source>
        <dbReference type="EMBL" id="GET44961.1"/>
    </source>
</evidence>
<dbReference type="RefSeq" id="WP_155283666.1">
    <property type="nucleotide sequence ID" value="NZ_BLBC01000005.1"/>
</dbReference>
<evidence type="ECO:0000313" key="2">
    <source>
        <dbReference type="Proteomes" id="UP000398217"/>
    </source>
</evidence>
<comment type="caution">
    <text evidence="1">The sequence shown here is derived from an EMBL/GenBank/DDBJ whole genome shotgun (WGS) entry which is preliminary data.</text>
</comment>
<gene>
    <name evidence="1" type="ORF">RCZ01_02630</name>
</gene>
<dbReference type="Proteomes" id="UP000398217">
    <property type="component" value="Unassembled WGS sequence"/>
</dbReference>
<dbReference type="EMBL" id="BLBC01000005">
    <property type="protein sequence ID" value="GET44961.1"/>
    <property type="molecule type" value="Genomic_DNA"/>
</dbReference>